<feature type="region of interest" description="Disordered" evidence="1">
    <location>
        <begin position="381"/>
        <end position="407"/>
    </location>
</feature>
<keyword evidence="2" id="KW-1133">Transmembrane helix</keyword>
<keyword evidence="2" id="KW-0812">Transmembrane</keyword>
<evidence type="ECO:0000313" key="3">
    <source>
        <dbReference type="EMBL" id="KDN68000.1"/>
    </source>
</evidence>
<evidence type="ECO:0000256" key="2">
    <source>
        <dbReference type="SAM" id="Phobius"/>
    </source>
</evidence>
<feature type="transmembrane region" description="Helical" evidence="2">
    <location>
        <begin position="119"/>
        <end position="137"/>
    </location>
</feature>
<keyword evidence="4" id="KW-1185">Reference proteome</keyword>
<reference evidence="4" key="1">
    <citation type="journal article" date="2014" name="Genome Announc.">
        <title>Draft genome sequence of Colletotrichum sublineola, a destructive pathogen of cultivated sorghum.</title>
        <authorList>
            <person name="Baroncelli R."/>
            <person name="Sanz-Martin J.M."/>
            <person name="Rech G.E."/>
            <person name="Sukno S.A."/>
            <person name="Thon M.R."/>
        </authorList>
    </citation>
    <scope>NUCLEOTIDE SEQUENCE [LARGE SCALE GENOMIC DNA]</scope>
    <source>
        <strain evidence="4">TX430BB</strain>
    </source>
</reference>
<dbReference type="InterPro" id="IPR053018">
    <property type="entry name" value="Elsinochrome_Biosynth-Asso"/>
</dbReference>
<feature type="transmembrane region" description="Helical" evidence="2">
    <location>
        <begin position="237"/>
        <end position="255"/>
    </location>
</feature>
<keyword evidence="2" id="KW-0472">Membrane</keyword>
<feature type="transmembrane region" description="Helical" evidence="2">
    <location>
        <begin position="25"/>
        <end position="51"/>
    </location>
</feature>
<comment type="caution">
    <text evidence="3">The sequence shown here is derived from an EMBL/GenBank/DDBJ whole genome shotgun (WGS) entry which is preliminary data.</text>
</comment>
<feature type="transmembrane region" description="Helical" evidence="2">
    <location>
        <begin position="345"/>
        <end position="363"/>
    </location>
</feature>
<dbReference type="OMA" id="ACEISIY"/>
<sequence length="407" mass="47188">MSHPTNYLVKNGTCEKLEDVADPDITGLGVVISFIVSISFNFVAIIMAYFFRWLPEPRYSLIDDAFVRFVRSFCPDSISSSHILPEHEREEQIKERELKRSQRIRAFESFMVSMSDQQLITGVALIVTTTFMSFDHHLSNSFSVYSFQVATRLGYFSCIVHLCTISLLREHFDTHKRLRNFRLMLVAMILVLLITCMVVSDSVTFRFNRHISVQCARHNFRFIDPERPGYVGFSDEVVVTFNLIVLILVILLGYARRFLEIYSKDARKDYKVELLLTKLRNYDRSSRGYTSIFNFWVLILKTWVESISTSLLWDIIWLSFYLAFGMGNFWTFYEDADLKLEMEPNFGQVVPLILVFLPFLSAWEAFSATIPTNTATFTATVQTETSNSGQSEQNREYPALPRSDIVM</sequence>
<dbReference type="eggNOG" id="ENOG502SZ7S">
    <property type="taxonomic scope" value="Eukaryota"/>
</dbReference>
<feature type="transmembrane region" description="Helical" evidence="2">
    <location>
        <begin position="310"/>
        <end position="333"/>
    </location>
</feature>
<feature type="transmembrane region" description="Helical" evidence="2">
    <location>
        <begin position="149"/>
        <end position="168"/>
    </location>
</feature>
<dbReference type="Proteomes" id="UP000027238">
    <property type="component" value="Unassembled WGS sequence"/>
</dbReference>
<proteinExistence type="predicted"/>
<feature type="transmembrane region" description="Helical" evidence="2">
    <location>
        <begin position="180"/>
        <end position="200"/>
    </location>
</feature>
<accession>A0A066XPQ7</accession>
<dbReference type="STRING" id="1173701.A0A066XPQ7"/>
<dbReference type="OrthoDB" id="5427664at2759"/>
<dbReference type="EMBL" id="JMSE01000745">
    <property type="protein sequence ID" value="KDN68000.1"/>
    <property type="molecule type" value="Genomic_DNA"/>
</dbReference>
<dbReference type="HOGENOM" id="CLU_676161_0_0_1"/>
<evidence type="ECO:0000313" key="4">
    <source>
        <dbReference type="Proteomes" id="UP000027238"/>
    </source>
</evidence>
<evidence type="ECO:0000256" key="1">
    <source>
        <dbReference type="SAM" id="MobiDB-lite"/>
    </source>
</evidence>
<gene>
    <name evidence="3" type="ORF">CSUB01_10945</name>
</gene>
<dbReference type="PANTHER" id="PTHR37577:SF1">
    <property type="entry name" value="INTEGRAL MEMBRANE PROTEIN"/>
    <property type="match status" value="1"/>
</dbReference>
<name>A0A066XPQ7_COLSU</name>
<organism evidence="3 4">
    <name type="scientific">Colletotrichum sublineola</name>
    <name type="common">Sorghum anthracnose fungus</name>
    <dbReference type="NCBI Taxonomy" id="1173701"/>
    <lineage>
        <taxon>Eukaryota</taxon>
        <taxon>Fungi</taxon>
        <taxon>Dikarya</taxon>
        <taxon>Ascomycota</taxon>
        <taxon>Pezizomycotina</taxon>
        <taxon>Sordariomycetes</taxon>
        <taxon>Hypocreomycetidae</taxon>
        <taxon>Glomerellales</taxon>
        <taxon>Glomerellaceae</taxon>
        <taxon>Colletotrichum</taxon>
        <taxon>Colletotrichum graminicola species complex</taxon>
    </lineage>
</organism>
<dbReference type="AlphaFoldDB" id="A0A066XPQ7"/>
<dbReference type="PANTHER" id="PTHR37577">
    <property type="entry name" value="INTEGRAL MEMBRANE PROTEIN"/>
    <property type="match status" value="1"/>
</dbReference>
<protein>
    <submittedName>
        <fullName evidence="3">Uncharacterized protein</fullName>
    </submittedName>
</protein>